<name>A0ABR3JIR4_9AGAR</name>
<protein>
    <submittedName>
        <fullName evidence="2">Uncharacterized protein</fullName>
    </submittedName>
</protein>
<reference evidence="3" key="1">
    <citation type="submission" date="2024-06" db="EMBL/GenBank/DDBJ databases">
        <title>Multi-omics analyses provide insights into the biosynthesis of the anticancer antibiotic pleurotin in Hohenbuehelia grisea.</title>
        <authorList>
            <person name="Weaver J.A."/>
            <person name="Alberti F."/>
        </authorList>
    </citation>
    <scope>NUCLEOTIDE SEQUENCE [LARGE SCALE GENOMIC DNA]</scope>
    <source>
        <strain evidence="3">T-177</strain>
    </source>
</reference>
<gene>
    <name evidence="2" type="ORF">HGRIS_001649</name>
</gene>
<evidence type="ECO:0000256" key="1">
    <source>
        <dbReference type="SAM" id="MobiDB-lite"/>
    </source>
</evidence>
<accession>A0ABR3JIR4</accession>
<comment type="caution">
    <text evidence="2">The sequence shown here is derived from an EMBL/GenBank/DDBJ whole genome shotgun (WGS) entry which is preliminary data.</text>
</comment>
<feature type="compositionally biased region" description="Basic and acidic residues" evidence="1">
    <location>
        <begin position="11"/>
        <end position="22"/>
    </location>
</feature>
<feature type="region of interest" description="Disordered" evidence="1">
    <location>
        <begin position="314"/>
        <end position="352"/>
    </location>
</feature>
<keyword evidence="3" id="KW-1185">Reference proteome</keyword>
<feature type="region of interest" description="Disordered" evidence="1">
    <location>
        <begin position="1"/>
        <end position="151"/>
    </location>
</feature>
<dbReference type="EMBL" id="JASNQZ010000006">
    <property type="protein sequence ID" value="KAL0955402.1"/>
    <property type="molecule type" value="Genomic_DNA"/>
</dbReference>
<feature type="compositionally biased region" description="Acidic residues" evidence="1">
    <location>
        <begin position="328"/>
        <end position="343"/>
    </location>
</feature>
<feature type="compositionally biased region" description="Polar residues" evidence="1">
    <location>
        <begin position="134"/>
        <end position="146"/>
    </location>
</feature>
<evidence type="ECO:0000313" key="3">
    <source>
        <dbReference type="Proteomes" id="UP001556367"/>
    </source>
</evidence>
<feature type="compositionally biased region" description="Pro residues" evidence="1">
    <location>
        <begin position="51"/>
        <end position="61"/>
    </location>
</feature>
<sequence>MTCSPSPGPARDWRKKPAERKKPQPRKQRKESPRPAEASPIRSPSAELTPGPDPSTVPIGPPTKKRRKALAQAATKVASARNTLQLDGQPAKASAAQPVASLDKTAANPLGTTTPAEMTTPSSAPPSRATTPAVHNQSQRESSIPSSYDEPPPIDPKWAAWFSKIYKQILDYAEGHELPTIWHDLLDAFIALESMYNFTESRPGLPATHRPAALADWIQNARKPVAQPVTTEGEGDWTEWSANFWLWWNSMQPVWRKVNEETEPLEDSKFREGLGSWDCMRKPGINGFATTPAVRSWRAAVTDVIWVLRQMTMAESQRDEDAATQTDQGDENEEDEEEEEAEDEHLATPSSE</sequence>
<proteinExistence type="predicted"/>
<dbReference type="Proteomes" id="UP001556367">
    <property type="component" value="Unassembled WGS sequence"/>
</dbReference>
<evidence type="ECO:0000313" key="2">
    <source>
        <dbReference type="EMBL" id="KAL0955402.1"/>
    </source>
</evidence>
<organism evidence="2 3">
    <name type="scientific">Hohenbuehelia grisea</name>
    <dbReference type="NCBI Taxonomy" id="104357"/>
    <lineage>
        <taxon>Eukaryota</taxon>
        <taxon>Fungi</taxon>
        <taxon>Dikarya</taxon>
        <taxon>Basidiomycota</taxon>
        <taxon>Agaricomycotina</taxon>
        <taxon>Agaricomycetes</taxon>
        <taxon>Agaricomycetidae</taxon>
        <taxon>Agaricales</taxon>
        <taxon>Pleurotineae</taxon>
        <taxon>Pleurotaceae</taxon>
        <taxon>Hohenbuehelia</taxon>
    </lineage>
</organism>
<feature type="compositionally biased region" description="Low complexity" evidence="1">
    <location>
        <begin position="119"/>
        <end position="133"/>
    </location>
</feature>